<evidence type="ECO:0000256" key="2">
    <source>
        <dbReference type="ARBA" id="ARBA00023125"/>
    </source>
</evidence>
<dbReference type="InterPro" id="IPR001647">
    <property type="entry name" value="HTH_TetR"/>
</dbReference>
<feature type="domain" description="HTH tetR-type" evidence="5">
    <location>
        <begin position="8"/>
        <end position="68"/>
    </location>
</feature>
<evidence type="ECO:0000256" key="4">
    <source>
        <dbReference type="PROSITE-ProRule" id="PRU00335"/>
    </source>
</evidence>
<dbReference type="InterPro" id="IPR050109">
    <property type="entry name" value="HTH-type_TetR-like_transc_reg"/>
</dbReference>
<protein>
    <submittedName>
        <fullName evidence="6">Regulatory protein, TetR</fullName>
    </submittedName>
</protein>
<evidence type="ECO:0000256" key="1">
    <source>
        <dbReference type="ARBA" id="ARBA00023015"/>
    </source>
</evidence>
<proteinExistence type="predicted"/>
<dbReference type="PANTHER" id="PTHR30055">
    <property type="entry name" value="HTH-TYPE TRANSCRIPTIONAL REGULATOR RUTR"/>
    <property type="match status" value="1"/>
</dbReference>
<dbReference type="PATRIC" id="fig|394096.3.peg.7656"/>
<sequence>MAVPRPKLHSDEAILDATMEVLLRRGLAGFTLNDVAAELGMSRAALIQRFKNKDTLYRRVMERSGAQRRDYLASMPVEVGAQGLWRFLTEIISGMGTGEGLDSYLLLAWQDLRDTTLRRMALERNLMVRDAIAARLPKMAERNEVAAVLQDVIAGATMQWMVEREPSLTRYVLERVRRVLGLLFPHESFELPKR</sequence>
<dbReference type="GO" id="GO:0003700">
    <property type="term" value="F:DNA-binding transcription factor activity"/>
    <property type="evidence" value="ECO:0007669"/>
    <property type="project" value="TreeGrafter"/>
</dbReference>
<evidence type="ECO:0000259" key="5">
    <source>
        <dbReference type="PROSITE" id="PS50977"/>
    </source>
</evidence>
<evidence type="ECO:0000313" key="6">
    <source>
        <dbReference type="EMBL" id="KFE62487.1"/>
    </source>
</evidence>
<keyword evidence="3" id="KW-0804">Transcription</keyword>
<dbReference type="Proteomes" id="UP000028725">
    <property type="component" value="Unassembled WGS sequence"/>
</dbReference>
<dbReference type="SUPFAM" id="SSF46689">
    <property type="entry name" value="Homeodomain-like"/>
    <property type="match status" value="1"/>
</dbReference>
<reference evidence="6 7" key="1">
    <citation type="submission" date="2014-04" db="EMBL/GenBank/DDBJ databases">
        <title>Genome assembly of Hyalangium minutum DSM 14724.</title>
        <authorList>
            <person name="Sharma G."/>
            <person name="Subramanian S."/>
        </authorList>
    </citation>
    <scope>NUCLEOTIDE SEQUENCE [LARGE SCALE GENOMIC DNA]</scope>
    <source>
        <strain evidence="6 7">DSM 14724</strain>
    </source>
</reference>
<dbReference type="EMBL" id="JMCB01000021">
    <property type="protein sequence ID" value="KFE62487.1"/>
    <property type="molecule type" value="Genomic_DNA"/>
</dbReference>
<dbReference type="PANTHER" id="PTHR30055:SF234">
    <property type="entry name" value="HTH-TYPE TRANSCRIPTIONAL REGULATOR BETI"/>
    <property type="match status" value="1"/>
</dbReference>
<keyword evidence="7" id="KW-1185">Reference proteome</keyword>
<accession>A0A085W474</accession>
<dbReference type="AlphaFoldDB" id="A0A085W474"/>
<keyword evidence="2 4" id="KW-0238">DNA-binding</keyword>
<evidence type="ECO:0000313" key="7">
    <source>
        <dbReference type="Proteomes" id="UP000028725"/>
    </source>
</evidence>
<dbReference type="Pfam" id="PF00440">
    <property type="entry name" value="TetR_N"/>
    <property type="match status" value="1"/>
</dbReference>
<dbReference type="PRINTS" id="PR00455">
    <property type="entry name" value="HTHTETR"/>
</dbReference>
<comment type="caution">
    <text evidence="6">The sequence shown here is derived from an EMBL/GenBank/DDBJ whole genome shotgun (WGS) entry which is preliminary data.</text>
</comment>
<gene>
    <name evidence="6" type="ORF">DB31_3921</name>
</gene>
<dbReference type="PROSITE" id="PS50977">
    <property type="entry name" value="HTH_TETR_2"/>
    <property type="match status" value="1"/>
</dbReference>
<dbReference type="STRING" id="394096.DB31_3921"/>
<dbReference type="GO" id="GO:0000976">
    <property type="term" value="F:transcription cis-regulatory region binding"/>
    <property type="evidence" value="ECO:0007669"/>
    <property type="project" value="TreeGrafter"/>
</dbReference>
<keyword evidence="1" id="KW-0805">Transcription regulation</keyword>
<dbReference type="InterPro" id="IPR009057">
    <property type="entry name" value="Homeodomain-like_sf"/>
</dbReference>
<feature type="DNA-binding region" description="H-T-H motif" evidence="4">
    <location>
        <begin position="31"/>
        <end position="50"/>
    </location>
</feature>
<organism evidence="6 7">
    <name type="scientific">Hyalangium minutum</name>
    <dbReference type="NCBI Taxonomy" id="394096"/>
    <lineage>
        <taxon>Bacteria</taxon>
        <taxon>Pseudomonadati</taxon>
        <taxon>Myxococcota</taxon>
        <taxon>Myxococcia</taxon>
        <taxon>Myxococcales</taxon>
        <taxon>Cystobacterineae</taxon>
        <taxon>Archangiaceae</taxon>
        <taxon>Hyalangium</taxon>
    </lineage>
</organism>
<name>A0A085W474_9BACT</name>
<evidence type="ECO:0000256" key="3">
    <source>
        <dbReference type="ARBA" id="ARBA00023163"/>
    </source>
</evidence>
<dbReference type="Gene3D" id="1.10.357.10">
    <property type="entry name" value="Tetracycline Repressor, domain 2"/>
    <property type="match status" value="1"/>
</dbReference>